<feature type="compositionally biased region" description="Low complexity" evidence="5">
    <location>
        <begin position="960"/>
        <end position="977"/>
    </location>
</feature>
<evidence type="ECO:0000256" key="4">
    <source>
        <dbReference type="SAM" id="Coils"/>
    </source>
</evidence>
<feature type="coiled-coil region" evidence="4">
    <location>
        <begin position="196"/>
        <end position="223"/>
    </location>
</feature>
<name>A0A6A4HYZ4_9AGAR</name>
<dbReference type="PANTHER" id="PTHR21240:SF31">
    <property type="entry name" value="AMIDOHYDROLASE FAMILY PROTEIN (AFU_ORTHOLOGUE AFUA_7G05840)"/>
    <property type="match status" value="1"/>
</dbReference>
<dbReference type="Proteomes" id="UP000799118">
    <property type="component" value="Unassembled WGS sequence"/>
</dbReference>
<dbReference type="EMBL" id="ML769425">
    <property type="protein sequence ID" value="KAE9403436.1"/>
    <property type="molecule type" value="Genomic_DNA"/>
</dbReference>
<dbReference type="OrthoDB" id="21416at2759"/>
<dbReference type="Pfam" id="PF04909">
    <property type="entry name" value="Amidohydro_2"/>
    <property type="match status" value="1"/>
</dbReference>
<evidence type="ECO:0000313" key="7">
    <source>
        <dbReference type="EMBL" id="KAE9403436.1"/>
    </source>
</evidence>
<protein>
    <recommendedName>
        <fullName evidence="6">Amidohydrolase-related domain-containing protein</fullName>
    </recommendedName>
</protein>
<keyword evidence="2 3" id="KW-0456">Lyase</keyword>
<dbReference type="Gene3D" id="3.20.20.140">
    <property type="entry name" value="Metal-dependent hydrolases"/>
    <property type="match status" value="1"/>
</dbReference>
<dbReference type="GO" id="GO:0016831">
    <property type="term" value="F:carboxy-lyase activity"/>
    <property type="evidence" value="ECO:0007669"/>
    <property type="project" value="UniProtKB-KW"/>
</dbReference>
<proteinExistence type="inferred from homology"/>
<evidence type="ECO:0000313" key="8">
    <source>
        <dbReference type="Proteomes" id="UP000799118"/>
    </source>
</evidence>
<comment type="similarity">
    <text evidence="3">Belongs to the metallo-dependent hydrolases superfamily.</text>
</comment>
<feature type="region of interest" description="Disordered" evidence="5">
    <location>
        <begin position="955"/>
        <end position="1060"/>
    </location>
</feature>
<keyword evidence="4" id="KW-0175">Coiled coil</keyword>
<dbReference type="SUPFAM" id="SSF51556">
    <property type="entry name" value="Metallo-dependent hydrolases"/>
    <property type="match status" value="1"/>
</dbReference>
<evidence type="ECO:0000256" key="3">
    <source>
        <dbReference type="RuleBase" id="RU366045"/>
    </source>
</evidence>
<dbReference type="InterPro" id="IPR006680">
    <property type="entry name" value="Amidohydro-rel"/>
</dbReference>
<organism evidence="7 8">
    <name type="scientific">Gymnopus androsaceus JB14</name>
    <dbReference type="NCBI Taxonomy" id="1447944"/>
    <lineage>
        <taxon>Eukaryota</taxon>
        <taxon>Fungi</taxon>
        <taxon>Dikarya</taxon>
        <taxon>Basidiomycota</taxon>
        <taxon>Agaricomycotina</taxon>
        <taxon>Agaricomycetes</taxon>
        <taxon>Agaricomycetidae</taxon>
        <taxon>Agaricales</taxon>
        <taxon>Marasmiineae</taxon>
        <taxon>Omphalotaceae</taxon>
        <taxon>Gymnopus</taxon>
    </lineage>
</organism>
<feature type="compositionally biased region" description="Acidic residues" evidence="5">
    <location>
        <begin position="1049"/>
        <end position="1058"/>
    </location>
</feature>
<dbReference type="PANTHER" id="PTHR21240">
    <property type="entry name" value="2-AMINO-3-CARBOXYLMUCONATE-6-SEMIALDEHYDE DECARBOXYLASE"/>
    <property type="match status" value="1"/>
</dbReference>
<evidence type="ECO:0000256" key="5">
    <source>
        <dbReference type="SAM" id="MobiDB-lite"/>
    </source>
</evidence>
<dbReference type="GO" id="GO:0005829">
    <property type="term" value="C:cytosol"/>
    <property type="evidence" value="ECO:0007669"/>
    <property type="project" value="TreeGrafter"/>
</dbReference>
<dbReference type="InterPro" id="IPR032466">
    <property type="entry name" value="Metal_Hydrolase"/>
</dbReference>
<keyword evidence="8" id="KW-1185">Reference proteome</keyword>
<keyword evidence="1 3" id="KW-0210">Decarboxylase</keyword>
<feature type="domain" description="Amidohydrolase-related" evidence="6">
    <location>
        <begin position="1451"/>
        <end position="1713"/>
    </location>
</feature>
<feature type="compositionally biased region" description="Acidic residues" evidence="5">
    <location>
        <begin position="1018"/>
        <end position="1039"/>
    </location>
</feature>
<evidence type="ECO:0000256" key="1">
    <source>
        <dbReference type="ARBA" id="ARBA00022793"/>
    </source>
</evidence>
<dbReference type="GO" id="GO:0019748">
    <property type="term" value="P:secondary metabolic process"/>
    <property type="evidence" value="ECO:0007669"/>
    <property type="project" value="TreeGrafter"/>
</dbReference>
<feature type="compositionally biased region" description="Acidic residues" evidence="5">
    <location>
        <begin position="978"/>
        <end position="1006"/>
    </location>
</feature>
<dbReference type="GO" id="GO:0016787">
    <property type="term" value="F:hydrolase activity"/>
    <property type="evidence" value="ECO:0007669"/>
    <property type="project" value="InterPro"/>
</dbReference>
<accession>A0A6A4HYZ4</accession>
<gene>
    <name evidence="7" type="ORF">BT96DRAFT_990292</name>
</gene>
<sequence>MASTTTFQRALDEYLQSLPSHKKKSKFLLACYNSESPVTPESLNDVIAHAEERASRRTSRRIIKKVLSPVVAALKEYFGVIDNLVSYSLPAAIVWGAVRVILEGIDRCATLFDSIKNQLRALTVILQRITEYEDIYRDSTILQDLLCKTYVEIFRFWSRVDRECDQFDPQSIRDIGSYVEAIEKLAPIVEARITRGEQENAKRERMEAGLERLEAQVERQAQREFRELYQDDRHSKCLQNNYVFQLFDDPDVDERYYNISSWLDSREAIESNQNRHDMNLRSHFSGTCTWLLDNKDYSNWEQAVKSPSDSMVSRSSWYREIHPLLPSCPKTVERSTFRCFSLSFLPIRSTLHRRWKPFVLLAAQLITSSYLTYHHKISDDLYAKSQGARTFDNLSAFLTALIQEFETVYLLFDGLDEECVKDRWPEAAPSSISSSTWLDEDGAVHNLQLSRDLVATEEEKSLLLMKIQQRGESNFLWVNLMVNTLREEASSPMEVKRLVEDGLPATLDEYYRRIFGRFEQHQRSLVCQVFSLIAFARRPLLMSELREAIGILSTDESSSLESGNMPYDAHLRKLFAPLIQFETFCASLVEKSFGILPSELIIGPKFSARACLTYLRQPRYAHCLCRHEEGYWLDSSGAPVKDHLFLLYAAKYWDKHFDEVPGDDETRGEITSFIRSSNFQTFIQIQSLWLENRFGIFRWTTMCECEFCTKLWFLVRVFPSWLIHGHESTNARRLWACYLGKLTDCWWGALGPRNFLSVLKGRYRSFCFEREGSVTAEPGPSFEGISSAGDKMKVLRLNARDNSGSTLTFTCEHWSIESSSTDAVTLENTQIITVHESDSSWPIYATTLTESSHRKRVGRALLAAFSSDCQYMRIGTKLFALKDDMNYKPLLEDHGPDSSTNHYPYVEEFTVRGPYVVLATRRRVKQEDIKTSGIVDETVTGFGVDFNALEEANLMDDDSSSVSSVESQSQDSSTSSESESEDSEIEAYESWSEGETDVPDGAEFEEDKVTPWAGPAEDLYESDSSSDDLDSEESDDDDDSASKTKDADEGNSDVEFDPQDVVGYGRWYDEEAGEEDEDEEAYAYYAYGPPTLRKTAPDLKASISLPVTLYNSPPVIHPTKPLIIWPIGRGDVLFADFLCQSYFIRKLRLSTAYSVHLSVKCKFSECGRYLFIASFEGQRKPIVGKKPSPEGVNVALLVLTYRLSESRTTRSPPRLIHRTRINLGRKESISVSNFPFTLSWTSGHVYLTCSDDTLKVYRIDLFSSREGDTECHPVSMPQKLIILPGTASRRKVHYFPPVSQDSQATILIESEARVKGDYKITSDLDVEYKHNRGGGVFGMEGAPVPISPPIGCFVDEEKDIGGWGPLKDLTDVPNDLGIGHLDRRLEKFDFDDDCDLEPGAIDARRTHWHDTGNGSIALEEAWSVPEFGLNPAAPPLGQTNAELNANLLDIHNQRLAKMDQNNIDYMVISCASPCIQGISDPVLAESMAISVNNELAAQISNSTDRFGAFAALSMHNATEAAVELKRTVEELGFLGALVNDYQESGKDNDTLLFYDQPEYDIFWRTVTELDVPVYFHPRVNVAPISTLLYSQAPWLKGAGQEFAVTLSNHILGMCTNGVFDRFPNLKIIVGHMGERIPSDIDRINKEIARQRVLGMPMLQNVSAYWLTNIWETSSGSFNPSLLEFHRKEIGLERMLYSVDYPFETMEDGEAFLAELEGGVLTKKS</sequence>
<reference evidence="7" key="1">
    <citation type="journal article" date="2019" name="Environ. Microbiol.">
        <title>Fungal ecological strategies reflected in gene transcription - a case study of two litter decomposers.</title>
        <authorList>
            <person name="Barbi F."/>
            <person name="Kohler A."/>
            <person name="Barry K."/>
            <person name="Baskaran P."/>
            <person name="Daum C."/>
            <person name="Fauchery L."/>
            <person name="Ihrmark K."/>
            <person name="Kuo A."/>
            <person name="LaButti K."/>
            <person name="Lipzen A."/>
            <person name="Morin E."/>
            <person name="Grigoriev I.V."/>
            <person name="Henrissat B."/>
            <person name="Lindahl B."/>
            <person name="Martin F."/>
        </authorList>
    </citation>
    <scope>NUCLEOTIDE SEQUENCE</scope>
    <source>
        <strain evidence="7">JB14</strain>
    </source>
</reference>
<evidence type="ECO:0000259" key="6">
    <source>
        <dbReference type="Pfam" id="PF04909"/>
    </source>
</evidence>
<dbReference type="InterPro" id="IPR032465">
    <property type="entry name" value="ACMSD"/>
</dbReference>
<evidence type="ECO:0000256" key="2">
    <source>
        <dbReference type="ARBA" id="ARBA00023239"/>
    </source>
</evidence>